<sequence length="91" mass="9742">MCRTPSLQIQAWRTGRDSDTADDGCCPFVAIGNPTHDEGWGGLAARGTQRKGRSGRQRKPRDPSRFHTVPPRAGMGDPASETQGANASSFS</sequence>
<name>A0A9D3PF32_MEGAT</name>
<protein>
    <submittedName>
        <fullName evidence="2">Uncharacterized protein</fullName>
    </submittedName>
</protein>
<dbReference type="Proteomes" id="UP001046870">
    <property type="component" value="Chromosome 22"/>
</dbReference>
<evidence type="ECO:0000313" key="3">
    <source>
        <dbReference type="Proteomes" id="UP001046870"/>
    </source>
</evidence>
<evidence type="ECO:0000256" key="1">
    <source>
        <dbReference type="SAM" id="MobiDB-lite"/>
    </source>
</evidence>
<organism evidence="2 3">
    <name type="scientific">Megalops atlanticus</name>
    <name type="common">Tarpon</name>
    <name type="synonym">Clupea gigantea</name>
    <dbReference type="NCBI Taxonomy" id="7932"/>
    <lineage>
        <taxon>Eukaryota</taxon>
        <taxon>Metazoa</taxon>
        <taxon>Chordata</taxon>
        <taxon>Craniata</taxon>
        <taxon>Vertebrata</taxon>
        <taxon>Euteleostomi</taxon>
        <taxon>Actinopterygii</taxon>
        <taxon>Neopterygii</taxon>
        <taxon>Teleostei</taxon>
        <taxon>Elopiformes</taxon>
        <taxon>Megalopidae</taxon>
        <taxon>Megalops</taxon>
    </lineage>
</organism>
<comment type="caution">
    <text evidence="2">The sequence shown here is derived from an EMBL/GenBank/DDBJ whole genome shotgun (WGS) entry which is preliminary data.</text>
</comment>
<dbReference type="EMBL" id="JAFDVH010000022">
    <property type="protein sequence ID" value="KAG7456651.1"/>
    <property type="molecule type" value="Genomic_DNA"/>
</dbReference>
<reference evidence="2" key="1">
    <citation type="submission" date="2021-01" db="EMBL/GenBank/DDBJ databases">
        <authorList>
            <person name="Zahm M."/>
            <person name="Roques C."/>
            <person name="Cabau C."/>
            <person name="Klopp C."/>
            <person name="Donnadieu C."/>
            <person name="Jouanno E."/>
            <person name="Lampietro C."/>
            <person name="Louis A."/>
            <person name="Herpin A."/>
            <person name="Echchiki A."/>
            <person name="Berthelot C."/>
            <person name="Parey E."/>
            <person name="Roest-Crollius H."/>
            <person name="Braasch I."/>
            <person name="Postlethwait J."/>
            <person name="Bobe J."/>
            <person name="Montfort J."/>
            <person name="Bouchez O."/>
            <person name="Begum T."/>
            <person name="Mejri S."/>
            <person name="Adams A."/>
            <person name="Chen W.-J."/>
            <person name="Guiguen Y."/>
        </authorList>
    </citation>
    <scope>NUCLEOTIDE SEQUENCE</scope>
    <source>
        <strain evidence="2">YG-15Mar2019-1</strain>
        <tissue evidence="2">Brain</tissue>
    </source>
</reference>
<feature type="compositionally biased region" description="Polar residues" evidence="1">
    <location>
        <begin position="80"/>
        <end position="91"/>
    </location>
</feature>
<feature type="compositionally biased region" description="Polar residues" evidence="1">
    <location>
        <begin position="1"/>
        <end position="11"/>
    </location>
</feature>
<dbReference type="AlphaFoldDB" id="A0A9D3PF32"/>
<evidence type="ECO:0000313" key="2">
    <source>
        <dbReference type="EMBL" id="KAG7456651.1"/>
    </source>
</evidence>
<gene>
    <name evidence="2" type="ORF">MATL_G00238190</name>
</gene>
<feature type="compositionally biased region" description="Basic residues" evidence="1">
    <location>
        <begin position="48"/>
        <end position="59"/>
    </location>
</feature>
<feature type="region of interest" description="Disordered" evidence="1">
    <location>
        <begin position="1"/>
        <end position="91"/>
    </location>
</feature>
<keyword evidence="3" id="KW-1185">Reference proteome</keyword>
<proteinExistence type="predicted"/>
<accession>A0A9D3PF32</accession>